<dbReference type="Proteomes" id="UP000461443">
    <property type="component" value="Unassembled WGS sequence"/>
</dbReference>
<accession>A0A845SG12</accession>
<dbReference type="PIRSF" id="PIRSF020680">
    <property type="entry name" value="PhnH"/>
    <property type="match status" value="1"/>
</dbReference>
<evidence type="ECO:0000313" key="2">
    <source>
        <dbReference type="Proteomes" id="UP000461443"/>
    </source>
</evidence>
<evidence type="ECO:0000313" key="1">
    <source>
        <dbReference type="EMBL" id="NDL63790.1"/>
    </source>
</evidence>
<dbReference type="AlphaFoldDB" id="A0A845SG12"/>
<keyword evidence="2" id="KW-1185">Reference proteome</keyword>
<dbReference type="SUPFAM" id="SSF159709">
    <property type="entry name" value="PhnH-like"/>
    <property type="match status" value="1"/>
</dbReference>
<dbReference type="InterPro" id="IPR038058">
    <property type="entry name" value="PhnH-like_sp"/>
</dbReference>
<proteinExistence type="predicted"/>
<dbReference type="GO" id="GO:0016829">
    <property type="term" value="F:lyase activity"/>
    <property type="evidence" value="ECO:0007669"/>
    <property type="project" value="UniProtKB-KW"/>
</dbReference>
<organism evidence="1 2">
    <name type="scientific">Acerihabitans arboris</name>
    <dbReference type="NCBI Taxonomy" id="2691583"/>
    <lineage>
        <taxon>Bacteria</taxon>
        <taxon>Pseudomonadati</taxon>
        <taxon>Pseudomonadota</taxon>
        <taxon>Gammaproteobacteria</taxon>
        <taxon>Enterobacterales</taxon>
        <taxon>Pectobacteriaceae</taxon>
        <taxon>Acerihabitans</taxon>
    </lineage>
</organism>
<dbReference type="RefSeq" id="WP_162366509.1">
    <property type="nucleotide sequence ID" value="NZ_WUBS01000009.1"/>
</dbReference>
<reference evidence="1 2" key="2">
    <citation type="submission" date="2020-02" db="EMBL/GenBank/DDBJ databases">
        <title>The new genus of Enterobacteriales.</title>
        <authorList>
            <person name="Kim I.S."/>
        </authorList>
    </citation>
    <scope>NUCLEOTIDE SEQUENCE [LARGE SCALE GENOMIC DNA]</scope>
    <source>
        <strain evidence="1 2">SAP-6</strain>
    </source>
</reference>
<dbReference type="Pfam" id="PF05845">
    <property type="entry name" value="PhnH"/>
    <property type="match status" value="1"/>
</dbReference>
<dbReference type="EMBL" id="WUBS01000009">
    <property type="protein sequence ID" value="NDL63790.1"/>
    <property type="molecule type" value="Genomic_DNA"/>
</dbReference>
<sequence>MTLLPGFTEPVHQSQRAFRLILKALSEPGAEVTLSGNDAWDQLGRAATAVLLTLADGETPLYLCQALDGDTLLNSLRFHTGAPLAERPQAACLALLDSRLSAAQLQALPYGSEISPELGATVLVQIDSLSGGAPLRLSGPGIEHQRRVAPVLPAPLLAYLLDRPQRFPLGLDFLLACDDGLMAIPRTTHVEVC</sequence>
<dbReference type="GO" id="GO:0019634">
    <property type="term" value="P:organic phosphonate metabolic process"/>
    <property type="evidence" value="ECO:0007669"/>
    <property type="project" value="InterPro"/>
</dbReference>
<keyword evidence="1" id="KW-0456">Lyase</keyword>
<comment type="caution">
    <text evidence="1">The sequence shown here is derived from an EMBL/GenBank/DDBJ whole genome shotgun (WGS) entry which is preliminary data.</text>
</comment>
<gene>
    <name evidence="1" type="primary">phnH</name>
    <name evidence="1" type="ORF">GRH90_13665</name>
</gene>
<protein>
    <submittedName>
        <fullName evidence="1">Phosphonate C-P lyase system protein PhnH</fullName>
    </submittedName>
</protein>
<dbReference type="InterPro" id="IPR008772">
    <property type="entry name" value="Phosphonate_metab_PhnH"/>
</dbReference>
<dbReference type="NCBIfam" id="TIGR03292">
    <property type="entry name" value="PhnH_redo"/>
    <property type="match status" value="1"/>
</dbReference>
<reference evidence="1 2" key="1">
    <citation type="submission" date="2019-12" db="EMBL/GenBank/DDBJ databases">
        <authorList>
            <person name="Lee S.D."/>
        </authorList>
    </citation>
    <scope>NUCLEOTIDE SEQUENCE [LARGE SCALE GENOMIC DNA]</scope>
    <source>
        <strain evidence="1 2">SAP-6</strain>
    </source>
</reference>
<name>A0A845SG12_9GAMM</name>
<dbReference type="Gene3D" id="3.40.50.11310">
    <property type="entry name" value="Bacterial phosphonate metabolism protein PhnH"/>
    <property type="match status" value="1"/>
</dbReference>